<protein>
    <submittedName>
        <fullName evidence="1">Uncharacterized protein</fullName>
    </submittedName>
</protein>
<name>A0A6C0AW07_9ZZZZ</name>
<dbReference type="AlphaFoldDB" id="A0A6C0AW07"/>
<evidence type="ECO:0000313" key="1">
    <source>
        <dbReference type="EMBL" id="QHS84117.1"/>
    </source>
</evidence>
<sequence length="383" mass="46091">MNNYNGYINILNDNLNKNMNNSNVSNKYLKILYQDINESTIFINNSIKRKDYKMEVIKNKKHKIDGYYFPKEFKNDVNSCIYTISYKIRIDTRDITINFNTRNINMSYIFSCFKQAYNWLYIVNKYGTIKCSKTLTINIFLLKHKKELPEIENTIIDVKHINTAYATVCAINGDIVIYREEEWLKVFIHETFHAYGLDFGIIENKIISTELLKIFKIKSNMYVFETYTETWATLWNIAYKCYEVDNNINIDKFYNYFIYYLSIEQVHSIIQCAKILRYMNLNYSDLFIKNNYRENTNVFNYYILKTIMLQNCNSYLYFFSKNNNKLLNFKSTSTNVKQFINFVVKLVKSQRTMRLFKDGERLLEKEKNINNYYLNKSLRMTIL</sequence>
<organism evidence="1">
    <name type="scientific">viral metagenome</name>
    <dbReference type="NCBI Taxonomy" id="1070528"/>
    <lineage>
        <taxon>unclassified sequences</taxon>
        <taxon>metagenomes</taxon>
        <taxon>organismal metagenomes</taxon>
    </lineage>
</organism>
<reference evidence="1" key="1">
    <citation type="journal article" date="2020" name="Nature">
        <title>Giant virus diversity and host interactions through global metagenomics.</title>
        <authorList>
            <person name="Schulz F."/>
            <person name="Roux S."/>
            <person name="Paez-Espino D."/>
            <person name="Jungbluth S."/>
            <person name="Walsh D.A."/>
            <person name="Denef V.J."/>
            <person name="McMahon K.D."/>
            <person name="Konstantinidis K.T."/>
            <person name="Eloe-Fadrosh E.A."/>
            <person name="Kyrpides N.C."/>
            <person name="Woyke T."/>
        </authorList>
    </citation>
    <scope>NUCLEOTIDE SEQUENCE</scope>
    <source>
        <strain evidence="1">GVMAG-S-ERX555965-48</strain>
    </source>
</reference>
<proteinExistence type="predicted"/>
<dbReference type="EMBL" id="MN738772">
    <property type="protein sequence ID" value="QHS84117.1"/>
    <property type="molecule type" value="Genomic_DNA"/>
</dbReference>
<accession>A0A6C0AW07</accession>